<keyword evidence="2" id="KW-1185">Reference proteome</keyword>
<dbReference type="Pfam" id="PF04985">
    <property type="entry name" value="Phage_tube"/>
    <property type="match status" value="1"/>
</dbReference>
<dbReference type="OrthoDB" id="9814992at2"/>
<sequence length="176" mass="19703">MPKITNKTVQYRLKATDEKGVLQIIDDSSDLQLPSIEKLTDTIKGAGIMGEIDMPTFGQLGSMTLTVNNRADNPQYSMLSRPGEIKFEIAWVVDVFNSNDVKVGLQQNKVFITAVSKKYDMGKLEVNSGADGSSEFEVYYLRKIVDGKEVLLIDKFNYKYVVNGVDYMDALRTALQ</sequence>
<dbReference type="InterPro" id="IPR006498">
    <property type="entry name" value="Tail_tube"/>
</dbReference>
<accession>A0A4R4E5W7</accession>
<evidence type="ECO:0000313" key="1">
    <source>
        <dbReference type="EMBL" id="TCZ73055.1"/>
    </source>
</evidence>
<comment type="caution">
    <text evidence="1">The sequence shown here is derived from an EMBL/GenBank/DDBJ whole genome shotgun (WGS) entry which is preliminary data.</text>
</comment>
<organism evidence="1 2">
    <name type="scientific">Paenibacillus albiflavus</name>
    <dbReference type="NCBI Taxonomy" id="2545760"/>
    <lineage>
        <taxon>Bacteria</taxon>
        <taxon>Bacillati</taxon>
        <taxon>Bacillota</taxon>
        <taxon>Bacilli</taxon>
        <taxon>Bacillales</taxon>
        <taxon>Paenibacillaceae</taxon>
        <taxon>Paenibacillus</taxon>
    </lineage>
</organism>
<reference evidence="1 2" key="1">
    <citation type="submission" date="2019-03" db="EMBL/GenBank/DDBJ databases">
        <authorList>
            <person name="Kim M.K.M."/>
        </authorList>
    </citation>
    <scope>NUCLEOTIDE SEQUENCE [LARGE SCALE GENOMIC DNA]</scope>
    <source>
        <strain evidence="1 2">18JY21-1</strain>
    </source>
</reference>
<dbReference type="RefSeq" id="WP_132420181.1">
    <property type="nucleotide sequence ID" value="NZ_SKFG01000035.1"/>
</dbReference>
<dbReference type="EMBL" id="SKFG01000035">
    <property type="protein sequence ID" value="TCZ73055.1"/>
    <property type="molecule type" value="Genomic_DNA"/>
</dbReference>
<evidence type="ECO:0000313" key="2">
    <source>
        <dbReference type="Proteomes" id="UP000295418"/>
    </source>
</evidence>
<name>A0A4R4E5W7_9BACL</name>
<dbReference type="Proteomes" id="UP000295418">
    <property type="component" value="Unassembled WGS sequence"/>
</dbReference>
<protein>
    <submittedName>
        <fullName evidence="1">Phage tail protein</fullName>
    </submittedName>
</protein>
<proteinExistence type="predicted"/>
<dbReference type="AlphaFoldDB" id="A0A4R4E5W7"/>
<gene>
    <name evidence="1" type="ORF">E0485_21800</name>
</gene>